<reference evidence="2" key="1">
    <citation type="submission" date="2016-08" db="EMBL/GenBank/DDBJ databases">
        <authorList>
            <person name="Wibberg D."/>
        </authorList>
    </citation>
    <scope>NUCLEOTIDE SEQUENCE [LARGE SCALE GENOMIC DNA]</scope>
</reference>
<dbReference type="EMBL" id="LT605205">
    <property type="protein sequence ID" value="SCD20854.1"/>
    <property type="molecule type" value="Genomic_DNA"/>
</dbReference>
<name>A0A1R3TB79_9BACT</name>
<dbReference type="KEGG" id="psac:PSM36_2047"/>
<dbReference type="Proteomes" id="UP000187464">
    <property type="component" value="Chromosome I"/>
</dbReference>
<sequence>MYGKQERKDPINIRCQANVHRDQKKCLFEEIVSIRHPYQNPAHLHVVTHFSSCWASNEVPFPASMAGS</sequence>
<evidence type="ECO:0000313" key="1">
    <source>
        <dbReference type="EMBL" id="SCD20854.1"/>
    </source>
</evidence>
<evidence type="ECO:0000313" key="2">
    <source>
        <dbReference type="Proteomes" id="UP000187464"/>
    </source>
</evidence>
<accession>A0A1R3TB79</accession>
<organism evidence="1 2">
    <name type="scientific">Proteiniphilum saccharofermentans</name>
    <dbReference type="NCBI Taxonomy" id="1642647"/>
    <lineage>
        <taxon>Bacteria</taxon>
        <taxon>Pseudomonadati</taxon>
        <taxon>Bacteroidota</taxon>
        <taxon>Bacteroidia</taxon>
        <taxon>Bacteroidales</taxon>
        <taxon>Dysgonomonadaceae</taxon>
        <taxon>Proteiniphilum</taxon>
    </lineage>
</organism>
<dbReference type="AlphaFoldDB" id="A0A1R3TB79"/>
<gene>
    <name evidence="1" type="ORF">PSM36_2047</name>
</gene>
<proteinExistence type="predicted"/>
<keyword evidence="2" id="KW-1185">Reference proteome</keyword>
<protein>
    <submittedName>
        <fullName evidence="1">Uncharacterized protein</fullName>
    </submittedName>
</protein>